<dbReference type="GO" id="GO:0006355">
    <property type="term" value="P:regulation of DNA-templated transcription"/>
    <property type="evidence" value="ECO:0007669"/>
    <property type="project" value="InterPro"/>
</dbReference>
<evidence type="ECO:0000259" key="3">
    <source>
        <dbReference type="SMART" id="SM01043"/>
    </source>
</evidence>
<dbReference type="Pfam" id="PF03704">
    <property type="entry name" value="BTAD"/>
    <property type="match status" value="1"/>
</dbReference>
<accession>A0A1C5JPX0</accession>
<reference evidence="5" key="1">
    <citation type="submission" date="2016-06" db="EMBL/GenBank/DDBJ databases">
        <authorList>
            <person name="Varghese N."/>
            <person name="Submissions Spin"/>
        </authorList>
    </citation>
    <scope>NUCLEOTIDE SEQUENCE [LARGE SCALE GENOMIC DNA]</scope>
    <source>
        <strain evidence="5">DSM 45647</strain>
    </source>
</reference>
<dbReference type="GO" id="GO:0003677">
    <property type="term" value="F:DNA binding"/>
    <property type="evidence" value="ECO:0007669"/>
    <property type="project" value="UniProtKB-KW"/>
</dbReference>
<dbReference type="Gene3D" id="1.10.10.10">
    <property type="entry name" value="Winged helix-like DNA-binding domain superfamily/Winged helix DNA-binding domain"/>
    <property type="match status" value="1"/>
</dbReference>
<keyword evidence="5" id="KW-1185">Reference proteome</keyword>
<dbReference type="InterPro" id="IPR011990">
    <property type="entry name" value="TPR-like_helical_dom_sf"/>
</dbReference>
<dbReference type="EMBL" id="FMDM01000012">
    <property type="protein sequence ID" value="SCG72533.1"/>
    <property type="molecule type" value="Genomic_DNA"/>
</dbReference>
<dbReference type="CDD" id="cd15831">
    <property type="entry name" value="BTAD"/>
    <property type="match status" value="1"/>
</dbReference>
<evidence type="ECO:0000256" key="2">
    <source>
        <dbReference type="ARBA" id="ARBA00023163"/>
    </source>
</evidence>
<dbReference type="SMART" id="SM01043">
    <property type="entry name" value="BTAD"/>
    <property type="match status" value="1"/>
</dbReference>
<dbReference type="PANTHER" id="PTHR35807">
    <property type="entry name" value="TRANSCRIPTIONAL REGULATOR REDD-RELATED"/>
    <property type="match status" value="1"/>
</dbReference>
<protein>
    <submittedName>
        <fullName evidence="4">DNA-binding transcriptional activator of the SARP family</fullName>
    </submittedName>
</protein>
<dbReference type="STRING" id="745366.GA0070213_112208"/>
<feature type="domain" description="Bacterial transcriptional activator" evidence="3">
    <location>
        <begin position="111"/>
        <end position="256"/>
    </location>
</feature>
<evidence type="ECO:0000256" key="1">
    <source>
        <dbReference type="ARBA" id="ARBA00023015"/>
    </source>
</evidence>
<keyword evidence="4" id="KW-0238">DNA-binding</keyword>
<evidence type="ECO:0000313" key="4">
    <source>
        <dbReference type="EMBL" id="SCG72533.1"/>
    </source>
</evidence>
<gene>
    <name evidence="4" type="ORF">GA0070213_112208</name>
</gene>
<organism evidence="4 5">
    <name type="scientific">Micromonospora humi</name>
    <dbReference type="NCBI Taxonomy" id="745366"/>
    <lineage>
        <taxon>Bacteria</taxon>
        <taxon>Bacillati</taxon>
        <taxon>Actinomycetota</taxon>
        <taxon>Actinomycetes</taxon>
        <taxon>Micromonosporales</taxon>
        <taxon>Micromonosporaceae</taxon>
        <taxon>Micromonospora</taxon>
    </lineage>
</organism>
<name>A0A1C5JPX0_9ACTN</name>
<dbReference type="RefSeq" id="WP_091068227.1">
    <property type="nucleotide sequence ID" value="NZ_FMDM01000012.1"/>
</dbReference>
<dbReference type="Gene3D" id="1.25.40.10">
    <property type="entry name" value="Tetratricopeptide repeat domain"/>
    <property type="match status" value="1"/>
</dbReference>
<dbReference type="AlphaFoldDB" id="A0A1C5JPX0"/>
<dbReference type="InterPro" id="IPR016032">
    <property type="entry name" value="Sig_transdc_resp-reg_C-effctor"/>
</dbReference>
<dbReference type="OrthoDB" id="4336084at2"/>
<proteinExistence type="predicted"/>
<keyword evidence="1" id="KW-0805">Transcription regulation</keyword>
<dbReference type="SUPFAM" id="SSF48452">
    <property type="entry name" value="TPR-like"/>
    <property type="match status" value="2"/>
</dbReference>
<keyword evidence="2" id="KW-0804">Transcription</keyword>
<dbReference type="PANTHER" id="PTHR35807:SF1">
    <property type="entry name" value="TRANSCRIPTIONAL REGULATOR REDD"/>
    <property type="match status" value="1"/>
</dbReference>
<dbReference type="Proteomes" id="UP000199360">
    <property type="component" value="Unassembled WGS sequence"/>
</dbReference>
<sequence length="695" mass="75709">MTEQGEPEGQRRLWCGVLGPLRVRAAGTDVPLHGRRQQALVATLALRYPAAVPPRTLAHRVWPERYPPDPDGLRVLVHRVRARLRAVHPDAAAGLRHTVDGYQLDLGSGGTDLADLRELRDRAHRAEAAGDLATAVALVDRATDLVRGAPCQGVWSDPGRWPELVPVSEEVQALRRMSLDVRLRLGDHLSVLPELAVLAAREPTAEWVHDLRLRALARAGRYDEAVTAYRTFRRRVVDDLGVEPSTVITRTYRRILDHDDDPAAGVAPPAPRGRTTTSLTLHRAGAWIADRGDYRQASHCFTASLDLDGDPLSRAEALLRLGEIRYHQTGGGLDELSRAATLFRRAGRWHQAAEALSWQARSLWLRPGEGGSAVRRTAEVLDLLDERAPDAAGAAALVNVCGILAVSDQDVQARRAGRLGLRWARQLSLTPLDLRARGNLALVDLGSGHEGVTAELDRVTQAYQDRVGWVPPVLWVALADAEDRRGRLGAAAAYRERALGRVRGTAATADVPWLVAEQVREAFHRGRWAEARAAGDRYLRGDDRDHRMASEVHVVLARLALHRHDLPGAHRHSSEAEVVARRDGGAALLGPALVQRLRVAVALRRPRTRVAPVVEELLDCVAGRALTSSFGVDLPLALRESGVDGRTLTRHAPADSPWLSAADAVLTGDPARARRIYLAVGSRGDARQLATAASG</sequence>
<evidence type="ECO:0000313" key="5">
    <source>
        <dbReference type="Proteomes" id="UP000199360"/>
    </source>
</evidence>
<dbReference type="InterPro" id="IPR051677">
    <property type="entry name" value="AfsR-DnrI-RedD_regulator"/>
</dbReference>
<dbReference type="SUPFAM" id="SSF46894">
    <property type="entry name" value="C-terminal effector domain of the bipartite response regulators"/>
    <property type="match status" value="1"/>
</dbReference>
<dbReference type="InterPro" id="IPR005158">
    <property type="entry name" value="BTAD"/>
</dbReference>
<dbReference type="InterPro" id="IPR036388">
    <property type="entry name" value="WH-like_DNA-bd_sf"/>
</dbReference>